<evidence type="ECO:0000256" key="13">
    <source>
        <dbReference type="RuleBase" id="RU000461"/>
    </source>
</evidence>
<feature type="transmembrane region" description="Helical" evidence="14">
    <location>
        <begin position="6"/>
        <end position="22"/>
    </location>
</feature>
<dbReference type="GeneID" id="116212982"/>
<keyword evidence="5 14" id="KW-0812">Transmembrane</keyword>
<dbReference type="InterPro" id="IPR001128">
    <property type="entry name" value="Cyt_P450"/>
</dbReference>
<keyword evidence="4 12" id="KW-0349">Heme</keyword>
<protein>
    <submittedName>
        <fullName evidence="18">Xanthotoxin 5-hydroxylase CYP82C4-like</fullName>
    </submittedName>
</protein>
<evidence type="ECO:0000256" key="3">
    <source>
        <dbReference type="ARBA" id="ARBA00010617"/>
    </source>
</evidence>
<dbReference type="RefSeq" id="XP_031403624.1">
    <property type="nucleotide sequence ID" value="XM_031547764.1"/>
</dbReference>
<evidence type="ECO:0000256" key="5">
    <source>
        <dbReference type="ARBA" id="ARBA00022692"/>
    </source>
</evidence>
<evidence type="ECO:0000256" key="7">
    <source>
        <dbReference type="ARBA" id="ARBA00022989"/>
    </source>
</evidence>
<evidence type="ECO:0000256" key="11">
    <source>
        <dbReference type="ARBA" id="ARBA00023136"/>
    </source>
</evidence>
<dbReference type="EMBL" id="MTKT01003769">
    <property type="protein sequence ID" value="OWM74454.1"/>
    <property type="molecule type" value="Genomic_DNA"/>
</dbReference>
<organism evidence="15 16">
    <name type="scientific">Punica granatum</name>
    <name type="common">Pomegranate</name>
    <dbReference type="NCBI Taxonomy" id="22663"/>
    <lineage>
        <taxon>Eukaryota</taxon>
        <taxon>Viridiplantae</taxon>
        <taxon>Streptophyta</taxon>
        <taxon>Embryophyta</taxon>
        <taxon>Tracheophyta</taxon>
        <taxon>Spermatophyta</taxon>
        <taxon>Magnoliopsida</taxon>
        <taxon>eudicotyledons</taxon>
        <taxon>Gunneridae</taxon>
        <taxon>Pentapetalae</taxon>
        <taxon>rosids</taxon>
        <taxon>malvids</taxon>
        <taxon>Myrtales</taxon>
        <taxon>Lythraceae</taxon>
        <taxon>Punica</taxon>
    </lineage>
</organism>
<dbReference type="FunFam" id="1.10.630.10:FF:000026">
    <property type="entry name" value="Cytochrome P450 82C4"/>
    <property type="match status" value="1"/>
</dbReference>
<evidence type="ECO:0000256" key="8">
    <source>
        <dbReference type="ARBA" id="ARBA00023002"/>
    </source>
</evidence>
<dbReference type="PRINTS" id="PR00463">
    <property type="entry name" value="EP450I"/>
</dbReference>
<dbReference type="InterPro" id="IPR017972">
    <property type="entry name" value="Cyt_P450_CS"/>
</dbReference>
<gene>
    <name evidence="18" type="primary">LOC116212982</name>
    <name evidence="15" type="ORF">CDL15_Pgr003957</name>
</gene>
<dbReference type="Gene3D" id="1.10.630.10">
    <property type="entry name" value="Cytochrome P450"/>
    <property type="match status" value="1"/>
</dbReference>
<proteinExistence type="inferred from homology"/>
<dbReference type="PRINTS" id="PR00385">
    <property type="entry name" value="P450"/>
</dbReference>
<sequence>MDSILQFTVIFLIVSLTFYYILGRSWKTKSGGTSKKLAPEPDGGLPIIGHLKLLGGDEVLHRKLGRLADKYGPAFTLRLGHSHIVVLSRWEEAKECFTTNDRCLSSRPLWTAPKLLGYNYAMLGFAPYGNYWREVRKIATSHLLKPLRVDFFKDVWESEIREGVRVLYKQCTSDHAQKVPINISEWSADTMTNVIVRMVAGKRYFAFSGEYPEGEARQLQKAFRRLVELAGAIVISDAVPFLGWMDNFLGQTKGMKQVIEELDVVMEQWLDEHRQDLKRRVKSEDEEDLFDKMLSLQEKGQLMSDPYSPDICIKATCLEIMIDSFETTAIMLTWAMASLMNHPEALKKARAELDSIVGRDRLVDDSDIPKLPYLQAVVKETARLYPSGPLLCPREATEDCTVAGYYISKGTQIIVNAWKLQHDPRVWKEPFEFRPERFLTNHSHVDIIGQNYEFLPFSSGRRSCPGMWLGYRLVQLSLARLLHGFDLVNPTNKPIDMAEAPSQTLAKAIPVEIILIPRLDTGVYAV</sequence>
<keyword evidence="11 14" id="KW-0472">Membrane</keyword>
<reference evidence="16" key="1">
    <citation type="journal article" date="2017" name="Plant J.">
        <title>The pomegranate (Punica granatum L.) genome and the genomics of punicalagin biosynthesis.</title>
        <authorList>
            <person name="Qin G."/>
            <person name="Xu C."/>
            <person name="Ming R."/>
            <person name="Tang H."/>
            <person name="Guyot R."/>
            <person name="Kramer E.M."/>
            <person name="Hu Y."/>
            <person name="Yi X."/>
            <person name="Qi Y."/>
            <person name="Xu X."/>
            <person name="Gao Z."/>
            <person name="Pan H."/>
            <person name="Jian J."/>
            <person name="Tian Y."/>
            <person name="Yue Z."/>
            <person name="Xu Y."/>
        </authorList>
    </citation>
    <scope>NUCLEOTIDE SEQUENCE [LARGE SCALE GENOMIC DNA]</scope>
    <source>
        <strain evidence="16">cv. Dabenzi</strain>
    </source>
</reference>
<evidence type="ECO:0000256" key="14">
    <source>
        <dbReference type="SAM" id="Phobius"/>
    </source>
</evidence>
<dbReference type="OrthoDB" id="2789670at2759"/>
<evidence type="ECO:0000256" key="4">
    <source>
        <dbReference type="ARBA" id="ARBA00022617"/>
    </source>
</evidence>
<dbReference type="GO" id="GO:0016709">
    <property type="term" value="F:oxidoreductase activity, acting on paired donors, with incorporation or reduction of molecular oxygen, NAD(P)H as one donor, and incorporation of one atom of oxygen"/>
    <property type="evidence" value="ECO:0007669"/>
    <property type="project" value="UniProtKB-ARBA"/>
</dbReference>
<dbReference type="PANTHER" id="PTHR47947">
    <property type="entry name" value="CYTOCHROME P450 82C3-RELATED"/>
    <property type="match status" value="1"/>
</dbReference>
<keyword evidence="8 13" id="KW-0560">Oxidoreductase</keyword>
<reference evidence="15" key="2">
    <citation type="submission" date="2017-06" db="EMBL/GenBank/DDBJ databases">
        <title>The pomegranate genome and the genomics of punicalagin biosynthesis.</title>
        <authorList>
            <person name="Xu C."/>
        </authorList>
    </citation>
    <scope>NUCLEOTIDE SEQUENCE [LARGE SCALE GENOMIC DNA]</scope>
    <source>
        <tissue evidence="15">Fresh leaf</tissue>
    </source>
</reference>
<evidence type="ECO:0000313" key="17">
    <source>
        <dbReference type="Proteomes" id="UP000515151"/>
    </source>
</evidence>
<evidence type="ECO:0000256" key="10">
    <source>
        <dbReference type="ARBA" id="ARBA00023033"/>
    </source>
</evidence>
<evidence type="ECO:0000313" key="18">
    <source>
        <dbReference type="RefSeq" id="XP_031403624.1"/>
    </source>
</evidence>
<dbReference type="PANTHER" id="PTHR47947:SF26">
    <property type="entry name" value="CYTOCHROME P450"/>
    <property type="match status" value="1"/>
</dbReference>
<dbReference type="Proteomes" id="UP000197138">
    <property type="component" value="Unassembled WGS sequence"/>
</dbReference>
<dbReference type="PROSITE" id="PS00086">
    <property type="entry name" value="CYTOCHROME_P450"/>
    <property type="match status" value="1"/>
</dbReference>
<dbReference type="Pfam" id="PF00067">
    <property type="entry name" value="p450"/>
    <property type="match status" value="1"/>
</dbReference>
<keyword evidence="7 14" id="KW-1133">Transmembrane helix</keyword>
<reference evidence="18" key="4">
    <citation type="submission" date="2025-04" db="UniProtKB">
        <authorList>
            <consortium name="RefSeq"/>
        </authorList>
    </citation>
    <scope>IDENTIFICATION</scope>
    <source>
        <tissue evidence="18">Leaf</tissue>
    </source>
</reference>
<accession>A0A218WNP7</accession>
<keyword evidence="6 12" id="KW-0479">Metal-binding</keyword>
<comment type="similarity">
    <text evidence="3 13">Belongs to the cytochrome P450 family.</text>
</comment>
<keyword evidence="9 12" id="KW-0408">Iron</keyword>
<evidence type="ECO:0000256" key="2">
    <source>
        <dbReference type="ARBA" id="ARBA00004370"/>
    </source>
</evidence>
<feature type="binding site" description="axial binding residue" evidence="12">
    <location>
        <position position="464"/>
    </location>
    <ligand>
        <name>heme</name>
        <dbReference type="ChEBI" id="CHEBI:30413"/>
    </ligand>
    <ligandPart>
        <name>Fe</name>
        <dbReference type="ChEBI" id="CHEBI:18248"/>
    </ligandPart>
</feature>
<evidence type="ECO:0000256" key="6">
    <source>
        <dbReference type="ARBA" id="ARBA00022723"/>
    </source>
</evidence>
<dbReference type="GO" id="GO:0016020">
    <property type="term" value="C:membrane"/>
    <property type="evidence" value="ECO:0007669"/>
    <property type="project" value="UniProtKB-SubCell"/>
</dbReference>
<reference evidence="17" key="3">
    <citation type="journal article" date="2020" name="Plant Biotechnol. J.">
        <title>The pomegranate (Punica granatum L.) draft genome dissects genetic divergence between soft- and hard-seeded cultivars.</title>
        <authorList>
            <person name="Luo X."/>
            <person name="Li H."/>
            <person name="Wu Z."/>
            <person name="Yao W."/>
            <person name="Zhao P."/>
            <person name="Cao D."/>
            <person name="Yu H."/>
            <person name="Li K."/>
            <person name="Poudel K."/>
            <person name="Zhao D."/>
            <person name="Zhang F."/>
            <person name="Xia X."/>
            <person name="Chen L."/>
            <person name="Wang Q."/>
            <person name="Jing D."/>
            <person name="Cao S."/>
        </authorList>
    </citation>
    <scope>NUCLEOTIDE SEQUENCE [LARGE SCALE GENOMIC DNA]</scope>
</reference>
<comment type="subcellular location">
    <subcellularLocation>
        <location evidence="2">Membrane</location>
    </subcellularLocation>
</comment>
<dbReference type="InterPro" id="IPR050651">
    <property type="entry name" value="Plant_Cytochrome_P450_Monoox"/>
</dbReference>
<evidence type="ECO:0000256" key="1">
    <source>
        <dbReference type="ARBA" id="ARBA00001971"/>
    </source>
</evidence>
<dbReference type="InterPro" id="IPR002401">
    <property type="entry name" value="Cyt_P450_E_grp-I"/>
</dbReference>
<dbReference type="AlphaFoldDB" id="A0A218WNP7"/>
<feature type="transmembrane region" description="Helical" evidence="14">
    <location>
        <begin position="226"/>
        <end position="245"/>
    </location>
</feature>
<evidence type="ECO:0000256" key="9">
    <source>
        <dbReference type="ARBA" id="ARBA00023004"/>
    </source>
</evidence>
<dbReference type="GO" id="GO:0020037">
    <property type="term" value="F:heme binding"/>
    <property type="evidence" value="ECO:0007669"/>
    <property type="project" value="InterPro"/>
</dbReference>
<dbReference type="CDD" id="cd20654">
    <property type="entry name" value="CYP82"/>
    <property type="match status" value="1"/>
</dbReference>
<dbReference type="InterPro" id="IPR036396">
    <property type="entry name" value="Cyt_P450_sf"/>
</dbReference>
<evidence type="ECO:0000313" key="16">
    <source>
        <dbReference type="Proteomes" id="UP000197138"/>
    </source>
</evidence>
<comment type="cofactor">
    <cofactor evidence="1 12">
        <name>heme</name>
        <dbReference type="ChEBI" id="CHEBI:30413"/>
    </cofactor>
</comment>
<evidence type="ECO:0000256" key="12">
    <source>
        <dbReference type="PIRSR" id="PIRSR602401-1"/>
    </source>
</evidence>
<name>A0A218WNP7_PUNGR</name>
<evidence type="ECO:0000313" key="15">
    <source>
        <dbReference type="EMBL" id="OWM74454.1"/>
    </source>
</evidence>
<dbReference type="SUPFAM" id="SSF48264">
    <property type="entry name" value="Cytochrome P450"/>
    <property type="match status" value="1"/>
</dbReference>
<dbReference type="GO" id="GO:0005506">
    <property type="term" value="F:iron ion binding"/>
    <property type="evidence" value="ECO:0007669"/>
    <property type="project" value="InterPro"/>
</dbReference>
<dbReference type="Proteomes" id="UP000515151">
    <property type="component" value="Chromosome 7"/>
</dbReference>
<keyword evidence="10 13" id="KW-0503">Monooxygenase</keyword>
<keyword evidence="17" id="KW-1185">Reference proteome</keyword>